<evidence type="ECO:0000313" key="2">
    <source>
        <dbReference type="EMBL" id="EJT69338.1"/>
    </source>
</evidence>
<dbReference type="PANTHER" id="PTHR45589:SF1">
    <property type="entry name" value="WD REPEAT DOMAIN 62, ISOFORM G"/>
    <property type="match status" value="1"/>
</dbReference>
<proteinExistence type="predicted"/>
<dbReference type="PANTHER" id="PTHR45589">
    <property type="entry name" value="WD REPEAT DOMAIN 62, ISOFORM G"/>
    <property type="match status" value="1"/>
</dbReference>
<name>J3PHH7_GAET3</name>
<dbReference type="STRING" id="644352.J3PHH7"/>
<dbReference type="EMBL" id="GL385404">
    <property type="protein sequence ID" value="EJT69338.1"/>
    <property type="molecule type" value="Genomic_DNA"/>
</dbReference>
<dbReference type="AlphaFoldDB" id="J3PHH7"/>
<dbReference type="SUPFAM" id="SSF50978">
    <property type="entry name" value="WD40 repeat-like"/>
    <property type="match status" value="2"/>
</dbReference>
<evidence type="ECO:0000256" key="1">
    <source>
        <dbReference type="SAM" id="MobiDB-lite"/>
    </source>
</evidence>
<dbReference type="Proteomes" id="UP000006039">
    <property type="component" value="Unassembled WGS sequence"/>
</dbReference>
<dbReference type="HOGENOM" id="CLU_005113_0_0_1"/>
<protein>
    <submittedName>
        <fullName evidence="2">WD repeat-containing protein</fullName>
    </submittedName>
</protein>
<feature type="region of interest" description="Disordered" evidence="1">
    <location>
        <begin position="1037"/>
        <end position="1074"/>
    </location>
</feature>
<dbReference type="OrthoDB" id="6252103at2759"/>
<dbReference type="GeneID" id="20353415"/>
<evidence type="ECO:0000313" key="4">
    <source>
        <dbReference type="Proteomes" id="UP000006039"/>
    </source>
</evidence>
<keyword evidence="4" id="KW-1185">Reference proteome</keyword>
<dbReference type="InterPro" id="IPR015943">
    <property type="entry name" value="WD40/YVTN_repeat-like_dom_sf"/>
</dbReference>
<gene>
    <name evidence="3" type="primary">20353415</name>
    <name evidence="2" type="ORF">GGTG_12957</name>
</gene>
<dbReference type="Gene3D" id="2.130.10.10">
    <property type="entry name" value="YVTN repeat-like/Quinoprotein amine dehydrogenase"/>
    <property type="match status" value="3"/>
</dbReference>
<reference evidence="3" key="4">
    <citation type="journal article" date="2015" name="G3 (Bethesda)">
        <title>Genome sequences of three phytopathogenic species of the Magnaporthaceae family of fungi.</title>
        <authorList>
            <person name="Okagaki L.H."/>
            <person name="Nunes C.C."/>
            <person name="Sailsbery J."/>
            <person name="Clay B."/>
            <person name="Brown D."/>
            <person name="John T."/>
            <person name="Oh Y."/>
            <person name="Young N."/>
            <person name="Fitzgerald M."/>
            <person name="Haas B.J."/>
            <person name="Zeng Q."/>
            <person name="Young S."/>
            <person name="Adiconis X."/>
            <person name="Fan L."/>
            <person name="Levin J.Z."/>
            <person name="Mitchell T.K."/>
            <person name="Okubara P.A."/>
            <person name="Farman M.L."/>
            <person name="Kohn L.M."/>
            <person name="Birren B."/>
            <person name="Ma L.-J."/>
            <person name="Dean R.A."/>
        </authorList>
    </citation>
    <scope>NUCLEOTIDE SEQUENCE</scope>
    <source>
        <strain evidence="3">R3-111a-1</strain>
    </source>
</reference>
<feature type="region of interest" description="Disordered" evidence="1">
    <location>
        <begin position="772"/>
        <end position="791"/>
    </location>
</feature>
<dbReference type="InterPro" id="IPR036322">
    <property type="entry name" value="WD40_repeat_dom_sf"/>
</dbReference>
<dbReference type="Pfam" id="PF00400">
    <property type="entry name" value="WD40"/>
    <property type="match status" value="1"/>
</dbReference>
<evidence type="ECO:0000313" key="3">
    <source>
        <dbReference type="EnsemblFungi" id="EJT69338"/>
    </source>
</evidence>
<reference evidence="2" key="3">
    <citation type="submission" date="2010-09" db="EMBL/GenBank/DDBJ databases">
        <title>Annotation of Gaeumannomyces graminis var. tritici R3-111a-1.</title>
        <authorList>
            <consortium name="The Broad Institute Genome Sequencing Platform"/>
            <person name="Ma L.-J."/>
            <person name="Dead R."/>
            <person name="Young S.K."/>
            <person name="Zeng Q."/>
            <person name="Gargeya S."/>
            <person name="Fitzgerald M."/>
            <person name="Haas B."/>
            <person name="Abouelleil A."/>
            <person name="Alvarado L."/>
            <person name="Arachchi H.M."/>
            <person name="Berlin A."/>
            <person name="Brown A."/>
            <person name="Chapman S.B."/>
            <person name="Chen Z."/>
            <person name="Dunbar C."/>
            <person name="Freedman E."/>
            <person name="Gearin G."/>
            <person name="Gellesch M."/>
            <person name="Goldberg J."/>
            <person name="Griggs A."/>
            <person name="Gujja S."/>
            <person name="Heiman D."/>
            <person name="Howarth C."/>
            <person name="Larson L."/>
            <person name="Lui A."/>
            <person name="MacDonald P.J.P."/>
            <person name="Mehta T."/>
            <person name="Montmayeur A."/>
            <person name="Murphy C."/>
            <person name="Neiman D."/>
            <person name="Pearson M."/>
            <person name="Priest M."/>
            <person name="Roberts A."/>
            <person name="Saif S."/>
            <person name="Shea T."/>
            <person name="Shenoy N."/>
            <person name="Sisk P."/>
            <person name="Stolte C."/>
            <person name="Sykes S."/>
            <person name="Yandava C."/>
            <person name="Wortman J."/>
            <person name="Nusbaum C."/>
            <person name="Birren B."/>
        </authorList>
    </citation>
    <scope>NUCLEOTIDE SEQUENCE</scope>
    <source>
        <strain evidence="2">R3-111a-1</strain>
    </source>
</reference>
<reference evidence="2" key="2">
    <citation type="submission" date="2010-07" db="EMBL/GenBank/DDBJ databases">
        <authorList>
            <consortium name="The Broad Institute Genome Sequencing Platform"/>
            <consortium name="Broad Institute Genome Sequencing Center for Infectious Disease"/>
            <person name="Ma L.-J."/>
            <person name="Dead R."/>
            <person name="Young S."/>
            <person name="Zeng Q."/>
            <person name="Koehrsen M."/>
            <person name="Alvarado L."/>
            <person name="Berlin A."/>
            <person name="Chapman S.B."/>
            <person name="Chen Z."/>
            <person name="Freedman E."/>
            <person name="Gellesch M."/>
            <person name="Goldberg J."/>
            <person name="Griggs A."/>
            <person name="Gujja S."/>
            <person name="Heilman E.R."/>
            <person name="Heiman D."/>
            <person name="Hepburn T."/>
            <person name="Howarth C."/>
            <person name="Jen D."/>
            <person name="Larson L."/>
            <person name="Mehta T."/>
            <person name="Neiman D."/>
            <person name="Pearson M."/>
            <person name="Roberts A."/>
            <person name="Saif S."/>
            <person name="Shea T."/>
            <person name="Shenoy N."/>
            <person name="Sisk P."/>
            <person name="Stolte C."/>
            <person name="Sykes S."/>
            <person name="Walk T."/>
            <person name="White J."/>
            <person name="Yandava C."/>
            <person name="Haas B."/>
            <person name="Nusbaum C."/>
            <person name="Birren B."/>
        </authorList>
    </citation>
    <scope>NUCLEOTIDE SEQUENCE</scope>
    <source>
        <strain evidence="2">R3-111a-1</strain>
    </source>
</reference>
<dbReference type="InterPro" id="IPR052779">
    <property type="entry name" value="WDR62"/>
</dbReference>
<reference evidence="3" key="5">
    <citation type="submission" date="2018-04" db="UniProtKB">
        <authorList>
            <consortium name="EnsemblFungi"/>
        </authorList>
    </citation>
    <scope>IDENTIFICATION</scope>
    <source>
        <strain evidence="3">R3-111a-1</strain>
    </source>
</reference>
<dbReference type="eggNOG" id="KOG1408">
    <property type="taxonomic scope" value="Eukaryota"/>
</dbReference>
<dbReference type="EnsemblFungi" id="EJT69338">
    <property type="protein sequence ID" value="EJT69338"/>
    <property type="gene ID" value="GGTG_12957"/>
</dbReference>
<dbReference type="RefSeq" id="XP_009229123.1">
    <property type="nucleotide sequence ID" value="XM_009230859.1"/>
</dbReference>
<reference evidence="4" key="1">
    <citation type="submission" date="2010-07" db="EMBL/GenBank/DDBJ databases">
        <title>The genome sequence of Gaeumannomyces graminis var. tritici strain R3-111a-1.</title>
        <authorList>
            <consortium name="The Broad Institute Genome Sequencing Platform"/>
            <person name="Ma L.-J."/>
            <person name="Dead R."/>
            <person name="Young S."/>
            <person name="Zeng Q."/>
            <person name="Koehrsen M."/>
            <person name="Alvarado L."/>
            <person name="Berlin A."/>
            <person name="Chapman S.B."/>
            <person name="Chen Z."/>
            <person name="Freedman E."/>
            <person name="Gellesch M."/>
            <person name="Goldberg J."/>
            <person name="Griggs A."/>
            <person name="Gujja S."/>
            <person name="Heilman E.R."/>
            <person name="Heiman D."/>
            <person name="Hepburn T."/>
            <person name="Howarth C."/>
            <person name="Jen D."/>
            <person name="Larson L."/>
            <person name="Mehta T."/>
            <person name="Neiman D."/>
            <person name="Pearson M."/>
            <person name="Roberts A."/>
            <person name="Saif S."/>
            <person name="Shea T."/>
            <person name="Shenoy N."/>
            <person name="Sisk P."/>
            <person name="Stolte C."/>
            <person name="Sykes S."/>
            <person name="Walk T."/>
            <person name="White J."/>
            <person name="Yandava C."/>
            <person name="Haas B."/>
            <person name="Nusbaum C."/>
            <person name="Birren B."/>
        </authorList>
    </citation>
    <scope>NUCLEOTIDE SEQUENCE [LARGE SCALE GENOMIC DNA]</scope>
    <source>
        <strain evidence="4">R3-111a-1</strain>
    </source>
</reference>
<feature type="region of interest" description="Disordered" evidence="1">
    <location>
        <begin position="802"/>
        <end position="912"/>
    </location>
</feature>
<feature type="compositionally biased region" description="Low complexity" evidence="1">
    <location>
        <begin position="1047"/>
        <end position="1074"/>
    </location>
</feature>
<dbReference type="VEuPathDB" id="FungiDB:GGTG_12957"/>
<dbReference type="InterPro" id="IPR001680">
    <property type="entry name" value="WD40_rpt"/>
</dbReference>
<sequence length="1074" mass="114311">MASTPSSNRLKLTPANSPFLARPSRSPIRARAAVDSSRLSLKRVIGTTCASPTGFDTIQSCFAYIAGGAVVVVDVQGKEYSQRFYRARPTAVPVYGVTPVLHAPSTPNSTPKANDSRNRVAASHRDSYGSNEDSPGSKTWTQRERIKAATCLSLSRDGRFLAVGETGYAPRVLIFNLQDSSSDVPLVSISEHAFGVNAVAWSSGARFLASLGSANDGFIYIWRIDPKTGAAKMFQQNRCTSFVRGMVWMGSSVITFGVRHIKAWKVEEAQSTSPSRKNFPSDSSFLASQFQKPLPGRNVVLGALLDATFTCAASIDEEKAIFCSETGDVALLDDSGKQTKLVRVIGLDFPIHCISIRDGIAHISGKSGHFATLDVAKVADGKADCVITTTESGHGLLALGFLDDHLVTIDSRQSIDVWDPKHTPGEDCTNSLHIPIPGHGDPIMGVQVLSRPNASGAAFFTWSAAGNIILWDLEGTVKATFDVAIEQTEPWNELDQPNELCIVAASQGGDLFAVADKLGVLRVIDFTTKECLMDTKAHSSDCQVVAIYEGQARVLMASCGRDRTAQLFQRTSAGAFEHFQTLEFAAKVVNVMIPSGDKVITCSLDRTLQIHDLVSKDDDSDAIAAIPSRVISLKSSPASMVMSADEKSVYVSLLDRSVCQYEIATGRLMTFFKCMDEGGVESVVLDSLIYGPSTNDGEPSILLGMSNRDKSVRMYDSASGSFLDREWGHTEAINGVTLIDDEEGQCRKVVSVGSDGTILIWTLDLSDPIVGSEARDPSPAKEISLTSTRPPLRRVLSKAELAEFQRPSTSSAAGRKSPPRSIGKRTPRYSVLAGTLKTPSSAALPTTPVPASAIAEDTPTRRVSPPAASPSESPPPSSPKDSPKTRVRRPSLPSLGATTPVPVSTGIRKKGSVNNLRASTAVSSGPYGFGSLNMATEQTSRTLRAYRKKLSSADPIRHEALTELDQELRLTAAALGDRVIRSKAMSEGLLNGLLDQYSERLVEMLDEKLRLRGIVSSPAASDGASAVVAAAAAVAAATSDKTELTPSDSSSATSTIGSESAAAEGVADANAVST</sequence>
<accession>J3PHH7</accession>
<dbReference type="SMART" id="SM00320">
    <property type="entry name" value="WD40"/>
    <property type="match status" value="8"/>
</dbReference>
<organism evidence="2">
    <name type="scientific">Gaeumannomyces tritici (strain R3-111a-1)</name>
    <name type="common">Wheat and barley take-all root rot fungus</name>
    <name type="synonym">Gaeumannomyces graminis var. tritici</name>
    <dbReference type="NCBI Taxonomy" id="644352"/>
    <lineage>
        <taxon>Eukaryota</taxon>
        <taxon>Fungi</taxon>
        <taxon>Dikarya</taxon>
        <taxon>Ascomycota</taxon>
        <taxon>Pezizomycotina</taxon>
        <taxon>Sordariomycetes</taxon>
        <taxon>Sordariomycetidae</taxon>
        <taxon>Magnaporthales</taxon>
        <taxon>Magnaporthaceae</taxon>
        <taxon>Gaeumannomyces</taxon>
    </lineage>
</organism>
<feature type="compositionally biased region" description="Basic and acidic residues" evidence="1">
    <location>
        <begin position="114"/>
        <end position="127"/>
    </location>
</feature>
<feature type="region of interest" description="Disordered" evidence="1">
    <location>
        <begin position="102"/>
        <end position="142"/>
    </location>
</feature>
<feature type="compositionally biased region" description="Polar residues" evidence="1">
    <location>
        <begin position="128"/>
        <end position="140"/>
    </location>
</feature>